<feature type="transmembrane region" description="Helical" evidence="1">
    <location>
        <begin position="21"/>
        <end position="40"/>
    </location>
</feature>
<feature type="transmembrane region" description="Helical" evidence="1">
    <location>
        <begin position="142"/>
        <end position="164"/>
    </location>
</feature>
<evidence type="ECO:0000256" key="1">
    <source>
        <dbReference type="HAMAP-Rule" id="MF_02093"/>
    </source>
</evidence>
<feature type="binding site" evidence="1">
    <location>
        <position position="255"/>
    </location>
    <ligand>
        <name>Fe cation</name>
        <dbReference type="ChEBI" id="CHEBI:24875"/>
    </ligand>
</feature>
<feature type="transmembrane region" description="Helical" evidence="1">
    <location>
        <begin position="231"/>
        <end position="250"/>
    </location>
</feature>
<keyword evidence="1" id="KW-0560">Oxidoreductase</keyword>
<feature type="transmembrane region" description="Helical" evidence="1">
    <location>
        <begin position="194"/>
        <end position="211"/>
    </location>
</feature>
<dbReference type="PATRIC" id="fig|1227453.3.peg.795"/>
<accession>M0LNF4</accession>
<dbReference type="GO" id="GO:0010436">
    <property type="term" value="F:carotenoid dioxygenase activity"/>
    <property type="evidence" value="ECO:0007669"/>
    <property type="project" value="UniProtKB-UniRule"/>
</dbReference>
<dbReference type="InterPro" id="IPR022270">
    <property type="entry name" value="Blh_diox"/>
</dbReference>
<keyword evidence="1" id="KW-1003">Cell membrane</keyword>
<keyword evidence="1" id="KW-0223">Dioxygenase</keyword>
<gene>
    <name evidence="2" type="ORF">C444_03967</name>
</gene>
<feature type="binding site" evidence="1">
    <location>
        <position position="117"/>
    </location>
    <ligand>
        <name>Fe cation</name>
        <dbReference type="ChEBI" id="CHEBI:24875"/>
    </ligand>
</feature>
<dbReference type="GO" id="GO:0005886">
    <property type="term" value="C:plasma membrane"/>
    <property type="evidence" value="ECO:0007669"/>
    <property type="project" value="UniProtKB-SubCell"/>
</dbReference>
<feature type="binding site" evidence="1">
    <location>
        <position position="251"/>
    </location>
    <ligand>
        <name>Fe cation</name>
        <dbReference type="ChEBI" id="CHEBI:24875"/>
    </ligand>
</feature>
<dbReference type="GO" id="GO:0003834">
    <property type="term" value="F:beta-carotene 15,15'-dioxygenase activity"/>
    <property type="evidence" value="ECO:0007669"/>
    <property type="project" value="UniProtKB-EC"/>
</dbReference>
<dbReference type="EMBL" id="AOLY01000007">
    <property type="protein sequence ID" value="EMA33560.1"/>
    <property type="molecule type" value="Genomic_DNA"/>
</dbReference>
<dbReference type="STRING" id="1227453.C444_03967"/>
<dbReference type="EC" id="1.13.11.63" evidence="1"/>
<comment type="caution">
    <text evidence="2">The sequence shown here is derived from an EMBL/GenBank/DDBJ whole genome shotgun (WGS) entry which is preliminary data.</text>
</comment>
<keyword evidence="3" id="KW-1185">Reference proteome</keyword>
<dbReference type="HAMAP" id="MF_02093">
    <property type="entry name" value="Beta_carotene_diox"/>
    <property type="match status" value="1"/>
</dbReference>
<keyword evidence="1" id="KW-0408">Iron</keyword>
<protein>
    <recommendedName>
        <fullName evidence="1">Probable beta-carotene 15,15'-dioxygenase</fullName>
        <ecNumber evidence="1">1.13.11.63</ecNumber>
    </recommendedName>
</protein>
<comment type="cofactor">
    <cofactor evidence="1">
        <name>Fe(2+)</name>
        <dbReference type="ChEBI" id="CHEBI:29033"/>
    </cofactor>
</comment>
<comment type="catalytic activity">
    <reaction evidence="1">
        <text>all-trans-beta-carotene + O2 = 2 all-trans-retinal</text>
        <dbReference type="Rhea" id="RHEA:32887"/>
        <dbReference type="ChEBI" id="CHEBI:15379"/>
        <dbReference type="ChEBI" id="CHEBI:17579"/>
        <dbReference type="ChEBI" id="CHEBI:17898"/>
        <dbReference type="EC" id="1.13.11.63"/>
    </reaction>
</comment>
<dbReference type="GO" id="GO:0016121">
    <property type="term" value="P:carotene catabolic process"/>
    <property type="evidence" value="ECO:0007669"/>
    <property type="project" value="UniProtKB-UniRule"/>
</dbReference>
<feature type="binding site" evidence="1">
    <location>
        <position position="60"/>
    </location>
    <ligand>
        <name>Fe cation</name>
        <dbReference type="ChEBI" id="CHEBI:24875"/>
    </ligand>
</feature>
<feature type="transmembrane region" description="Helical" evidence="1">
    <location>
        <begin position="286"/>
        <end position="304"/>
    </location>
</feature>
<proteinExistence type="inferred from homology"/>
<dbReference type="NCBIfam" id="TIGR03753">
    <property type="entry name" value="blh_monoox"/>
    <property type="match status" value="1"/>
</dbReference>
<dbReference type="AlphaFoldDB" id="M0LNF4"/>
<organism evidence="2 3">
    <name type="scientific">Haloarcula japonica (strain ATCC 49778 / DSM 6131 / JCM 7785 / NBRC 101032 / NCIMB 13157 / TR-1)</name>
    <dbReference type="NCBI Taxonomy" id="1227453"/>
    <lineage>
        <taxon>Archaea</taxon>
        <taxon>Methanobacteriati</taxon>
        <taxon>Methanobacteriota</taxon>
        <taxon>Stenosarchaea group</taxon>
        <taxon>Halobacteria</taxon>
        <taxon>Halobacteriales</taxon>
        <taxon>Haloarculaceae</taxon>
        <taxon>Haloarcula</taxon>
    </lineage>
</organism>
<comment type="subcellular location">
    <subcellularLocation>
        <location evidence="1">Cell membrane</location>
        <topology evidence="1">Multi-pass membrane protein</topology>
    </subcellularLocation>
</comment>
<dbReference type="GO" id="GO:0005506">
    <property type="term" value="F:iron ion binding"/>
    <property type="evidence" value="ECO:0007669"/>
    <property type="project" value="UniProtKB-UniRule"/>
</dbReference>
<comment type="similarity">
    <text evidence="1">Belongs to the Brp/Blh beta-carotene diooxygenase family.</text>
</comment>
<dbReference type="eggNOG" id="arCOG02947">
    <property type="taxonomic scope" value="Archaea"/>
</dbReference>
<keyword evidence="1" id="KW-1133">Transmembrane helix</keyword>
<name>M0LNF4_HALJT</name>
<feature type="transmembrane region" description="Helical" evidence="1">
    <location>
        <begin position="46"/>
        <end position="68"/>
    </location>
</feature>
<evidence type="ECO:0000313" key="2">
    <source>
        <dbReference type="EMBL" id="EMA33560.1"/>
    </source>
</evidence>
<evidence type="ECO:0000313" key="3">
    <source>
        <dbReference type="Proteomes" id="UP000011524"/>
    </source>
</evidence>
<keyword evidence="1" id="KW-0479">Metal-binding</keyword>
<dbReference type="Proteomes" id="UP000011524">
    <property type="component" value="Unassembled WGS sequence"/>
</dbReference>
<comment type="function">
    <text evidence="1">Catalyzes the cleavage of beta-carotene at its central double bond (15,15') to yield two molecules of all-trans-retinal.</text>
</comment>
<dbReference type="Pfam" id="PF15461">
    <property type="entry name" value="BCD"/>
    <property type="match status" value="1"/>
</dbReference>
<dbReference type="OrthoDB" id="330454at2157"/>
<reference evidence="2 3" key="1">
    <citation type="journal article" date="2014" name="PLoS Genet.">
        <title>Phylogenetically driven sequencing of extremely halophilic archaea reveals strategies for static and dynamic osmo-response.</title>
        <authorList>
            <person name="Becker E.A."/>
            <person name="Seitzer P.M."/>
            <person name="Tritt A."/>
            <person name="Larsen D."/>
            <person name="Krusor M."/>
            <person name="Yao A.I."/>
            <person name="Wu D."/>
            <person name="Madern D."/>
            <person name="Eisen J.A."/>
            <person name="Darling A.E."/>
            <person name="Facciotti M.T."/>
        </authorList>
    </citation>
    <scope>NUCLEOTIDE SEQUENCE [LARGE SCALE GENOMIC DNA]</scope>
    <source>
        <strain evidence="3">ATCC 49778 / DSM 6131 / JCM 7785 / NBRC 101032 / NCIMB 13157 / TR-1</strain>
    </source>
</reference>
<feature type="transmembrane region" description="Helical" evidence="1">
    <location>
        <begin position="80"/>
        <end position="101"/>
    </location>
</feature>
<feature type="transmembrane region" description="Helical" evidence="1">
    <location>
        <begin position="316"/>
        <end position="336"/>
    </location>
</feature>
<sequence>MSHRSTVSPSARATLSRVALVPGWVASVTVVAPFLAGVSIPPALQYVPLVVSAVLLGLPHGAVDHLAVARTRGERPDWQAIARIFALYGVVGGAYAVAWFLAPAAAFVLFIAVTWFHWGQGDLYALLALADADYLRSLPQRVGTVLVRGGLPMLVPLLAFPAWYRRVATDLVSLFAPDAAAAIGWAFRTDVRTALAIAYGALVAATLAVGLARADARRPWLLDAGETLGLLAYFVLVPPVLAIGVYFCLWHSLRHVARLLLVDDDATAALENRDPTTALSRFARDAAPLTAVSLALLGGLYFLVPNPPGTVPEWVALYLVFIAVVTLPHVLVVSIMDREQGVWV</sequence>
<dbReference type="RefSeq" id="WP_004591069.1">
    <property type="nucleotide sequence ID" value="NZ_AOLY01000007.1"/>
</dbReference>
<keyword evidence="1" id="KW-0472">Membrane</keyword>
<keyword evidence="1" id="KW-0812">Transmembrane</keyword>